<evidence type="ECO:0000313" key="1">
    <source>
        <dbReference type="EMBL" id="OGC39255.1"/>
    </source>
</evidence>
<organism evidence="1 2">
    <name type="scientific">candidate division WOR-3 bacterium RBG_13_43_14</name>
    <dbReference type="NCBI Taxonomy" id="1802590"/>
    <lineage>
        <taxon>Bacteria</taxon>
        <taxon>Bacteria division WOR-3</taxon>
    </lineage>
</organism>
<sequence length="118" mass="13138">MDLLVAQNVYSLSCQAALKIFEIASRFPQDGHKALHDVIISTSSMVCDNLLNAWQNRTNDDIFSGMLDSAIINVKQTRLHIDHAVVAGVLKSDDAKLVRAIYERVDEKINNLKNQSGQ</sequence>
<evidence type="ECO:0008006" key="3">
    <source>
        <dbReference type="Google" id="ProtNLM"/>
    </source>
</evidence>
<dbReference type="Proteomes" id="UP000177025">
    <property type="component" value="Unassembled WGS sequence"/>
</dbReference>
<dbReference type="EMBL" id="MEUM01000140">
    <property type="protein sequence ID" value="OGC39255.1"/>
    <property type="molecule type" value="Genomic_DNA"/>
</dbReference>
<name>A0A1F4U2P8_UNCW3</name>
<evidence type="ECO:0000313" key="2">
    <source>
        <dbReference type="Proteomes" id="UP000177025"/>
    </source>
</evidence>
<protein>
    <recommendedName>
        <fullName evidence="3">Four helix bundle protein</fullName>
    </recommendedName>
</protein>
<accession>A0A1F4U2P8</accession>
<dbReference type="SUPFAM" id="SSF158446">
    <property type="entry name" value="IVS-encoded protein-like"/>
    <property type="match status" value="1"/>
</dbReference>
<reference evidence="1 2" key="1">
    <citation type="journal article" date="2016" name="Nat. Commun.">
        <title>Thousands of microbial genomes shed light on interconnected biogeochemical processes in an aquifer system.</title>
        <authorList>
            <person name="Anantharaman K."/>
            <person name="Brown C.T."/>
            <person name="Hug L.A."/>
            <person name="Sharon I."/>
            <person name="Castelle C.J."/>
            <person name="Probst A.J."/>
            <person name="Thomas B.C."/>
            <person name="Singh A."/>
            <person name="Wilkins M.J."/>
            <person name="Karaoz U."/>
            <person name="Brodie E.L."/>
            <person name="Williams K.H."/>
            <person name="Hubbard S.S."/>
            <person name="Banfield J.F."/>
        </authorList>
    </citation>
    <scope>NUCLEOTIDE SEQUENCE [LARGE SCALE GENOMIC DNA]</scope>
</reference>
<gene>
    <name evidence="1" type="ORF">A2Y85_02785</name>
</gene>
<comment type="caution">
    <text evidence="1">The sequence shown here is derived from an EMBL/GenBank/DDBJ whole genome shotgun (WGS) entry which is preliminary data.</text>
</comment>
<dbReference type="Gene3D" id="1.20.1440.60">
    <property type="entry name" value="23S rRNA-intervening sequence"/>
    <property type="match status" value="1"/>
</dbReference>
<proteinExistence type="predicted"/>
<dbReference type="InterPro" id="IPR036583">
    <property type="entry name" value="23S_rRNA_IVS_sf"/>
</dbReference>
<dbReference type="AlphaFoldDB" id="A0A1F4U2P8"/>